<dbReference type="EMBL" id="CADIJM010000014">
    <property type="protein sequence ID" value="CAB3729516.1"/>
    <property type="molecule type" value="Genomic_DNA"/>
</dbReference>
<gene>
    <name evidence="2" type="ORF">LMG26690_04651</name>
</gene>
<feature type="compositionally biased region" description="Basic and acidic residues" evidence="1">
    <location>
        <begin position="23"/>
        <end position="52"/>
    </location>
</feature>
<sequence length="69" mass="7840">MELRGLCGRRAEPPIQTDTSNKTAREGRGVLQDRELQKRVFENSEKENKLNEEGGILNEIEMPTNPEGE</sequence>
<dbReference type="AlphaFoldDB" id="A0A6S7AG66"/>
<accession>A0A6S7AG66</accession>
<proteinExistence type="predicted"/>
<dbReference type="Proteomes" id="UP000494214">
    <property type="component" value="Unassembled WGS sequence"/>
</dbReference>
<feature type="region of interest" description="Disordered" evidence="1">
    <location>
        <begin position="1"/>
        <end position="69"/>
    </location>
</feature>
<name>A0A6S7AG66_9BURK</name>
<evidence type="ECO:0000256" key="1">
    <source>
        <dbReference type="SAM" id="MobiDB-lite"/>
    </source>
</evidence>
<evidence type="ECO:0000313" key="2">
    <source>
        <dbReference type="EMBL" id="CAB3729516.1"/>
    </source>
</evidence>
<reference evidence="2 3" key="1">
    <citation type="submission" date="2020-04" db="EMBL/GenBank/DDBJ databases">
        <authorList>
            <person name="De Canck E."/>
        </authorList>
    </citation>
    <scope>NUCLEOTIDE SEQUENCE [LARGE SCALE GENOMIC DNA]</scope>
    <source>
        <strain evidence="2 3">LMG 26690</strain>
    </source>
</reference>
<organism evidence="2 3">
    <name type="scientific">Achromobacter animicus</name>
    <dbReference type="NCBI Taxonomy" id="1389935"/>
    <lineage>
        <taxon>Bacteria</taxon>
        <taxon>Pseudomonadati</taxon>
        <taxon>Pseudomonadota</taxon>
        <taxon>Betaproteobacteria</taxon>
        <taxon>Burkholderiales</taxon>
        <taxon>Alcaligenaceae</taxon>
        <taxon>Achromobacter</taxon>
    </lineage>
</organism>
<evidence type="ECO:0000313" key="3">
    <source>
        <dbReference type="Proteomes" id="UP000494214"/>
    </source>
</evidence>
<protein>
    <submittedName>
        <fullName evidence="2">Uncharacterized protein</fullName>
    </submittedName>
</protein>
<keyword evidence="3" id="KW-1185">Reference proteome</keyword>